<name>A0A175WF94_9PEZI</name>
<dbReference type="Gene3D" id="2.30.30.100">
    <property type="match status" value="1"/>
</dbReference>
<organism evidence="2 3">
    <name type="scientific">Madurella mycetomatis</name>
    <dbReference type="NCBI Taxonomy" id="100816"/>
    <lineage>
        <taxon>Eukaryota</taxon>
        <taxon>Fungi</taxon>
        <taxon>Dikarya</taxon>
        <taxon>Ascomycota</taxon>
        <taxon>Pezizomycotina</taxon>
        <taxon>Sordariomycetes</taxon>
        <taxon>Sordariomycetidae</taxon>
        <taxon>Sordariales</taxon>
        <taxon>Sordariales incertae sedis</taxon>
        <taxon>Madurella</taxon>
    </lineage>
</organism>
<dbReference type="Proteomes" id="UP000078237">
    <property type="component" value="Unassembled WGS sequence"/>
</dbReference>
<dbReference type="PROSITE" id="PS52002">
    <property type="entry name" value="SM"/>
    <property type="match status" value="1"/>
</dbReference>
<evidence type="ECO:0000259" key="1">
    <source>
        <dbReference type="PROSITE" id="PS52002"/>
    </source>
</evidence>
<dbReference type="GO" id="GO:0033962">
    <property type="term" value="P:P-body assembly"/>
    <property type="evidence" value="ECO:0007669"/>
    <property type="project" value="TreeGrafter"/>
</dbReference>
<keyword evidence="3" id="KW-1185">Reference proteome</keyword>
<accession>A0A175WF94</accession>
<evidence type="ECO:0000313" key="2">
    <source>
        <dbReference type="EMBL" id="KXX82315.1"/>
    </source>
</evidence>
<evidence type="ECO:0000313" key="3">
    <source>
        <dbReference type="Proteomes" id="UP000078237"/>
    </source>
</evidence>
<dbReference type="GO" id="GO:0034063">
    <property type="term" value="P:stress granule assembly"/>
    <property type="evidence" value="ECO:0007669"/>
    <property type="project" value="TreeGrafter"/>
</dbReference>
<protein>
    <submittedName>
        <fullName evidence="2">Protein sum2</fullName>
    </submittedName>
</protein>
<dbReference type="SUPFAM" id="SSF50182">
    <property type="entry name" value="Sm-like ribonucleoproteins"/>
    <property type="match status" value="1"/>
</dbReference>
<dbReference type="InterPro" id="IPR047575">
    <property type="entry name" value="Sm"/>
</dbReference>
<sequence>MSEFLGSRISLISRSDIRYVGTLHSINSDDSTVSLENVRSFGTEGRKGNPDEEVPPSVDLYEYIVFRGTDVKDLRIEEGPTAKETKPPAMPNDPAIVGVSPLSFHLLSGSA</sequence>
<proteinExistence type="predicted"/>
<reference evidence="2 3" key="1">
    <citation type="journal article" date="2016" name="Genome Announc.">
        <title>Genome Sequence of Madurella mycetomatis mm55, Isolated from a Human Mycetoma Case in Sudan.</title>
        <authorList>
            <person name="Smit S."/>
            <person name="Derks M.F."/>
            <person name="Bervoets S."/>
            <person name="Fahal A."/>
            <person name="van Leeuwen W."/>
            <person name="van Belkum A."/>
            <person name="van de Sande W.W."/>
        </authorList>
    </citation>
    <scope>NUCLEOTIDE SEQUENCE [LARGE SCALE GENOMIC DNA]</scope>
    <source>
        <strain evidence="3">mm55</strain>
    </source>
</reference>
<dbReference type="STRING" id="100816.A0A175WF94"/>
<dbReference type="GO" id="GO:0003729">
    <property type="term" value="F:mRNA binding"/>
    <property type="evidence" value="ECO:0007669"/>
    <property type="project" value="TreeGrafter"/>
</dbReference>
<feature type="domain" description="Sm" evidence="1">
    <location>
        <begin position="1"/>
        <end position="80"/>
    </location>
</feature>
<dbReference type="OrthoDB" id="21539at2759"/>
<dbReference type="Pfam" id="PF12701">
    <property type="entry name" value="LSM14"/>
    <property type="match status" value="1"/>
</dbReference>
<dbReference type="SMART" id="SM01271">
    <property type="entry name" value="LSM14"/>
    <property type="match status" value="1"/>
</dbReference>
<comment type="caution">
    <text evidence="2">The sequence shown here is derived from an EMBL/GenBank/DDBJ whole genome shotgun (WGS) entry which is preliminary data.</text>
</comment>
<gene>
    <name evidence="2" type="ORF">MMYC01_201982</name>
</gene>
<dbReference type="InterPro" id="IPR010920">
    <property type="entry name" value="LSM_dom_sf"/>
</dbReference>
<dbReference type="PANTHER" id="PTHR13586">
    <property type="entry name" value="SCD6 PROTEIN-RELATED"/>
    <property type="match status" value="1"/>
</dbReference>
<dbReference type="EMBL" id="LCTW02000017">
    <property type="protein sequence ID" value="KXX82315.1"/>
    <property type="molecule type" value="Genomic_DNA"/>
</dbReference>
<dbReference type="AlphaFoldDB" id="A0A175WF94"/>
<dbReference type="CDD" id="cd01736">
    <property type="entry name" value="LSm14_N"/>
    <property type="match status" value="1"/>
</dbReference>
<dbReference type="InterPro" id="IPR025609">
    <property type="entry name" value="Lsm14-like_N"/>
</dbReference>
<dbReference type="GO" id="GO:0000932">
    <property type="term" value="C:P-body"/>
    <property type="evidence" value="ECO:0007669"/>
    <property type="project" value="TreeGrafter"/>
</dbReference>
<dbReference type="VEuPathDB" id="FungiDB:MMYC01_201982"/>
<dbReference type="PANTHER" id="PTHR13586:SF0">
    <property type="entry name" value="TRAILER HITCH, ISOFORM H"/>
    <property type="match status" value="1"/>
</dbReference>